<dbReference type="RefSeq" id="XP_044676996.1">
    <property type="nucleotide sequence ID" value="XM_044828442.1"/>
</dbReference>
<dbReference type="InterPro" id="IPR036188">
    <property type="entry name" value="FAD/NAD-bd_sf"/>
</dbReference>
<dbReference type="Proteomes" id="UP000827133">
    <property type="component" value="Unassembled WGS sequence"/>
</dbReference>
<dbReference type="Gene3D" id="3.50.50.100">
    <property type="match status" value="1"/>
</dbReference>
<dbReference type="GO" id="GO:0050660">
    <property type="term" value="F:flavin adenine dinucleotide binding"/>
    <property type="evidence" value="ECO:0007669"/>
    <property type="project" value="TreeGrafter"/>
</dbReference>
<sequence length="431" mass="47365">MNLEQLSFYFDFVKVIVSHLAMMAVQKGQSIIHRATYRLLPDSRVVVVVGGSFAGSLVAQRLAHTLPSGYRVTLIEKHSHFNYAFSFPRNSVLSGREHNAFITYDNIAAGAPDGIFQRVCDEATDITETHVHTVGGVSLPYDYLVIATGAAQPPPARLNARIKEDAIEELRGFQQRVAKADRIAVIGAGAVGVELAAEIKEEYPNKKVTLIHSRQQLLPRFGRKLHDHVISALKNQDIEVRLGERPDFPSDAGQSVQETSLTFSNGETKTFDLVVRQQTDIEAIKLTRFQIPCTGLRSRSDILAAYSPKSIASNGEILVKPTLQVENLPSPQQHIFAVGDVAQTGGAKQARACMMQGEVAVQNILSLIKRNSATKEYKPQFFEGMLNLTLGTHSAVVHIQKGDYELLKATKGPDADLDVGKMRWQLNAKSG</sequence>
<evidence type="ECO:0000313" key="3">
    <source>
        <dbReference type="Proteomes" id="UP000827133"/>
    </source>
</evidence>
<dbReference type="KEGG" id="fmu:J7337_010872"/>
<dbReference type="AlphaFoldDB" id="A0A9P8D9Y2"/>
<organism evidence="2 3">
    <name type="scientific">Fusarium musae</name>
    <dbReference type="NCBI Taxonomy" id="1042133"/>
    <lineage>
        <taxon>Eukaryota</taxon>
        <taxon>Fungi</taxon>
        <taxon>Dikarya</taxon>
        <taxon>Ascomycota</taxon>
        <taxon>Pezizomycotina</taxon>
        <taxon>Sordariomycetes</taxon>
        <taxon>Hypocreomycetidae</taxon>
        <taxon>Hypocreales</taxon>
        <taxon>Nectriaceae</taxon>
        <taxon>Fusarium</taxon>
    </lineage>
</organism>
<dbReference type="GeneID" id="68318728"/>
<dbReference type="PANTHER" id="PTHR43735">
    <property type="entry name" value="APOPTOSIS-INDUCING FACTOR 1"/>
    <property type="match status" value="1"/>
</dbReference>
<accession>A0A9P8D9Y2</accession>
<keyword evidence="3" id="KW-1185">Reference proteome</keyword>
<dbReference type="GO" id="GO:0004174">
    <property type="term" value="F:electron-transferring-flavoprotein dehydrogenase activity"/>
    <property type="evidence" value="ECO:0007669"/>
    <property type="project" value="TreeGrafter"/>
</dbReference>
<proteinExistence type="predicted"/>
<evidence type="ECO:0000313" key="2">
    <source>
        <dbReference type="EMBL" id="KAG9497996.1"/>
    </source>
</evidence>
<name>A0A9P8D9Y2_9HYPO</name>
<evidence type="ECO:0000259" key="1">
    <source>
        <dbReference type="Pfam" id="PF07992"/>
    </source>
</evidence>
<dbReference type="PANTHER" id="PTHR43735:SF5">
    <property type="entry name" value="FAD_NAD(P)-BINDING DOMAIN-CONTAINING PROTEIN"/>
    <property type="match status" value="1"/>
</dbReference>
<dbReference type="EMBL" id="JAHBCI010000008">
    <property type="protein sequence ID" value="KAG9497996.1"/>
    <property type="molecule type" value="Genomic_DNA"/>
</dbReference>
<protein>
    <recommendedName>
        <fullName evidence="1">FAD/NAD(P)-binding domain-containing protein</fullName>
    </recommendedName>
</protein>
<gene>
    <name evidence="2" type="ORF">J7337_010872</name>
</gene>
<dbReference type="Pfam" id="PF07992">
    <property type="entry name" value="Pyr_redox_2"/>
    <property type="match status" value="1"/>
</dbReference>
<dbReference type="SUPFAM" id="SSF51905">
    <property type="entry name" value="FAD/NAD(P)-binding domain"/>
    <property type="match status" value="1"/>
</dbReference>
<dbReference type="PRINTS" id="PR00368">
    <property type="entry name" value="FADPNR"/>
</dbReference>
<dbReference type="GO" id="GO:0005737">
    <property type="term" value="C:cytoplasm"/>
    <property type="evidence" value="ECO:0007669"/>
    <property type="project" value="TreeGrafter"/>
</dbReference>
<reference evidence="2" key="1">
    <citation type="journal article" date="2021" name="Mol. Plant Microbe Interact.">
        <title>Telomere to telomere genome assembly of Fusarium musae F31, causal agent of crown rot disease of banana.</title>
        <authorList>
            <person name="Degradi L."/>
            <person name="Tava V."/>
            <person name="Kunova A."/>
            <person name="Cortesi P."/>
            <person name="Saracchi M."/>
            <person name="Pasquali M."/>
        </authorList>
    </citation>
    <scope>NUCLEOTIDE SEQUENCE</scope>
    <source>
        <strain evidence="2">F31</strain>
    </source>
</reference>
<dbReference type="InterPro" id="IPR023753">
    <property type="entry name" value="FAD/NAD-binding_dom"/>
</dbReference>
<feature type="domain" description="FAD/NAD(P)-binding" evidence="1">
    <location>
        <begin position="46"/>
        <end position="357"/>
    </location>
</feature>
<comment type="caution">
    <text evidence="2">The sequence shown here is derived from an EMBL/GenBank/DDBJ whole genome shotgun (WGS) entry which is preliminary data.</text>
</comment>